<evidence type="ECO:0000313" key="1">
    <source>
        <dbReference type="EMBL" id="RHN55165.1"/>
    </source>
</evidence>
<proteinExistence type="predicted"/>
<dbReference type="EMBL" id="PSQE01000005">
    <property type="protein sequence ID" value="RHN55165.1"/>
    <property type="molecule type" value="Genomic_DNA"/>
</dbReference>
<name>A0A396HUV4_MEDTR</name>
<dbReference type="Gramene" id="rna30302">
    <property type="protein sequence ID" value="RHN55165.1"/>
    <property type="gene ID" value="gene30302"/>
</dbReference>
<sequence>MPLLASPIFFQNYHLSIPDFIIRNGIFLCYRVKNGVTGFSGFCNPETSKNRARYMMFPDYIIRKPPKHPFST</sequence>
<comment type="caution">
    <text evidence="1">The sequence shown here is derived from an EMBL/GenBank/DDBJ whole genome shotgun (WGS) entry which is preliminary data.</text>
</comment>
<organism evidence="1 2">
    <name type="scientific">Medicago truncatula</name>
    <name type="common">Barrel medic</name>
    <name type="synonym">Medicago tribuloides</name>
    <dbReference type="NCBI Taxonomy" id="3880"/>
    <lineage>
        <taxon>Eukaryota</taxon>
        <taxon>Viridiplantae</taxon>
        <taxon>Streptophyta</taxon>
        <taxon>Embryophyta</taxon>
        <taxon>Tracheophyta</taxon>
        <taxon>Spermatophyta</taxon>
        <taxon>Magnoliopsida</taxon>
        <taxon>eudicotyledons</taxon>
        <taxon>Gunneridae</taxon>
        <taxon>Pentapetalae</taxon>
        <taxon>rosids</taxon>
        <taxon>fabids</taxon>
        <taxon>Fabales</taxon>
        <taxon>Fabaceae</taxon>
        <taxon>Papilionoideae</taxon>
        <taxon>50 kb inversion clade</taxon>
        <taxon>NPAAA clade</taxon>
        <taxon>Hologalegina</taxon>
        <taxon>IRL clade</taxon>
        <taxon>Trifolieae</taxon>
        <taxon>Medicago</taxon>
    </lineage>
</organism>
<protein>
    <submittedName>
        <fullName evidence="1">Uncharacterized protein</fullName>
    </submittedName>
</protein>
<dbReference type="AlphaFoldDB" id="A0A396HUV4"/>
<gene>
    <name evidence="1" type="ORF">MtrunA17_Chr5g0414751</name>
</gene>
<accession>A0A396HUV4</accession>
<evidence type="ECO:0000313" key="2">
    <source>
        <dbReference type="Proteomes" id="UP000265566"/>
    </source>
</evidence>
<reference evidence="2" key="1">
    <citation type="journal article" date="2018" name="Nat. Plants">
        <title>Whole-genome landscape of Medicago truncatula symbiotic genes.</title>
        <authorList>
            <person name="Pecrix Y."/>
            <person name="Staton S.E."/>
            <person name="Sallet E."/>
            <person name="Lelandais-Briere C."/>
            <person name="Moreau S."/>
            <person name="Carrere S."/>
            <person name="Blein T."/>
            <person name="Jardinaud M.F."/>
            <person name="Latrasse D."/>
            <person name="Zouine M."/>
            <person name="Zahm M."/>
            <person name="Kreplak J."/>
            <person name="Mayjonade B."/>
            <person name="Satge C."/>
            <person name="Perez M."/>
            <person name="Cauet S."/>
            <person name="Marande W."/>
            <person name="Chantry-Darmon C."/>
            <person name="Lopez-Roques C."/>
            <person name="Bouchez O."/>
            <person name="Berard A."/>
            <person name="Debelle F."/>
            <person name="Munos S."/>
            <person name="Bendahmane A."/>
            <person name="Berges H."/>
            <person name="Niebel A."/>
            <person name="Buitink J."/>
            <person name="Frugier F."/>
            <person name="Benhamed M."/>
            <person name="Crespi M."/>
            <person name="Gouzy J."/>
            <person name="Gamas P."/>
        </authorList>
    </citation>
    <scope>NUCLEOTIDE SEQUENCE [LARGE SCALE GENOMIC DNA]</scope>
    <source>
        <strain evidence="2">cv. Jemalong A17</strain>
    </source>
</reference>
<dbReference type="Proteomes" id="UP000265566">
    <property type="component" value="Chromosome 5"/>
</dbReference>